<gene>
    <name evidence="3" type="ORF">FRACA_60063</name>
</gene>
<organism evidence="3 4">
    <name type="scientific">Frankia canadensis</name>
    <dbReference type="NCBI Taxonomy" id="1836972"/>
    <lineage>
        <taxon>Bacteria</taxon>
        <taxon>Bacillati</taxon>
        <taxon>Actinomycetota</taxon>
        <taxon>Actinomycetes</taxon>
        <taxon>Frankiales</taxon>
        <taxon>Frankiaceae</taxon>
        <taxon>Frankia</taxon>
    </lineage>
</organism>
<evidence type="ECO:0000256" key="1">
    <source>
        <dbReference type="SAM" id="MobiDB-lite"/>
    </source>
</evidence>
<dbReference type="GO" id="GO:0008782">
    <property type="term" value="F:adenosylhomocysteine nucleosidase activity"/>
    <property type="evidence" value="ECO:0007669"/>
    <property type="project" value="TreeGrafter"/>
</dbReference>
<dbReference type="PANTHER" id="PTHR46832:SF1">
    <property type="entry name" value="5'-METHYLTHIOADENOSINE_S-ADENOSYLHOMOCYSTEINE NUCLEOSIDASE"/>
    <property type="match status" value="1"/>
</dbReference>
<evidence type="ECO:0000313" key="4">
    <source>
        <dbReference type="Proteomes" id="UP000234331"/>
    </source>
</evidence>
<accession>A0A2I2KZJ4</accession>
<dbReference type="GO" id="GO:0008930">
    <property type="term" value="F:methylthioadenosine nucleosidase activity"/>
    <property type="evidence" value="ECO:0007669"/>
    <property type="project" value="TreeGrafter"/>
</dbReference>
<dbReference type="Pfam" id="PF01048">
    <property type="entry name" value="PNP_UDP_1"/>
    <property type="match status" value="1"/>
</dbReference>
<feature type="domain" description="Nucleoside phosphorylase" evidence="2">
    <location>
        <begin position="2"/>
        <end position="241"/>
    </location>
</feature>
<dbReference type="InterPro" id="IPR035994">
    <property type="entry name" value="Nucleoside_phosphorylase_sf"/>
</dbReference>
<name>A0A2I2KZJ4_9ACTN</name>
<dbReference type="GO" id="GO:0005829">
    <property type="term" value="C:cytosol"/>
    <property type="evidence" value="ECO:0007669"/>
    <property type="project" value="TreeGrafter"/>
</dbReference>
<evidence type="ECO:0000259" key="2">
    <source>
        <dbReference type="Pfam" id="PF01048"/>
    </source>
</evidence>
<dbReference type="CDD" id="cd09008">
    <property type="entry name" value="MTAN"/>
    <property type="match status" value="1"/>
</dbReference>
<sequence>MIVFLTALGVEHDAIRDLLTKVEQRTCTGGTIFDVGELAAHPGRQVALGVTGTGALAAATLTERALAAFSPTAMLFVGIAGGLRDWLEIGDVVVATKIHSYQGGRSEDDEFQVRPNAWLISHELEQIARRLPRDQRWHAGLPKTADGHVPAVHFEAVAAGDVMLNSRTSPEAERIRRNFNDAVAIEMESSGFAQAGHLHGRASMATVRAISDHADGTKSATDGRGGQRQAAASAAAFAVALAAAISERGEDEGGAGARPTTRRSVPTAPGTVRTSNTATNSQVGTQTGVNTGDIRVTWAGSWPSGD</sequence>
<dbReference type="Proteomes" id="UP000234331">
    <property type="component" value="Unassembled WGS sequence"/>
</dbReference>
<dbReference type="AlphaFoldDB" id="A0A2I2KZJ4"/>
<evidence type="ECO:0000313" key="3">
    <source>
        <dbReference type="EMBL" id="SNQ51077.1"/>
    </source>
</evidence>
<feature type="region of interest" description="Disordered" evidence="1">
    <location>
        <begin position="247"/>
        <end position="293"/>
    </location>
</feature>
<feature type="compositionally biased region" description="Polar residues" evidence="1">
    <location>
        <begin position="272"/>
        <end position="290"/>
    </location>
</feature>
<dbReference type="PANTHER" id="PTHR46832">
    <property type="entry name" value="5'-METHYLTHIOADENOSINE/S-ADENOSYLHOMOCYSTEINE NUCLEOSIDASE"/>
    <property type="match status" value="1"/>
</dbReference>
<dbReference type="InterPro" id="IPR000845">
    <property type="entry name" value="Nucleoside_phosphorylase_d"/>
</dbReference>
<dbReference type="EMBL" id="FZMO01000525">
    <property type="protein sequence ID" value="SNQ51077.1"/>
    <property type="molecule type" value="Genomic_DNA"/>
</dbReference>
<protein>
    <recommendedName>
        <fullName evidence="2">Nucleoside phosphorylase domain-containing protein</fullName>
    </recommendedName>
</protein>
<dbReference type="SUPFAM" id="SSF53167">
    <property type="entry name" value="Purine and uridine phosphorylases"/>
    <property type="match status" value="1"/>
</dbReference>
<dbReference type="Gene3D" id="3.40.50.1580">
    <property type="entry name" value="Nucleoside phosphorylase domain"/>
    <property type="match status" value="1"/>
</dbReference>
<dbReference type="OrthoDB" id="44283at2"/>
<proteinExistence type="predicted"/>
<reference evidence="3 4" key="1">
    <citation type="submission" date="2017-06" db="EMBL/GenBank/DDBJ databases">
        <authorList>
            <person name="Kim H.J."/>
            <person name="Triplett B.A."/>
        </authorList>
    </citation>
    <scope>NUCLEOTIDE SEQUENCE [LARGE SCALE GENOMIC DNA]</scope>
    <source>
        <strain evidence="3">FRACA_ARgP5</strain>
    </source>
</reference>
<dbReference type="GO" id="GO:0009116">
    <property type="term" value="P:nucleoside metabolic process"/>
    <property type="evidence" value="ECO:0007669"/>
    <property type="project" value="InterPro"/>
</dbReference>
<keyword evidence="4" id="KW-1185">Reference proteome</keyword>
<dbReference type="GO" id="GO:0019284">
    <property type="term" value="P:L-methionine salvage from S-adenosylmethionine"/>
    <property type="evidence" value="ECO:0007669"/>
    <property type="project" value="TreeGrafter"/>
</dbReference>